<dbReference type="AlphaFoldDB" id="A0A183IDA4"/>
<dbReference type="GO" id="GO:0007165">
    <property type="term" value="P:signal transduction"/>
    <property type="evidence" value="ECO:0007669"/>
    <property type="project" value="TreeGrafter"/>
</dbReference>
<evidence type="ECO:0000256" key="2">
    <source>
        <dbReference type="ARBA" id="ARBA00008816"/>
    </source>
</evidence>
<reference evidence="11" key="1">
    <citation type="submission" date="2016-06" db="UniProtKB">
        <authorList>
            <consortium name="WormBaseParasite"/>
        </authorList>
    </citation>
    <scope>IDENTIFICATION</scope>
</reference>
<dbReference type="PANTHER" id="PTHR10165:SF114">
    <property type="entry name" value="PHOSPHATIDIC ACID PHOSPHATASE TYPE 2_HALOPEROXIDASE DOMAIN-CONTAINING PROTEIN"/>
    <property type="match status" value="1"/>
</dbReference>
<keyword evidence="5 7" id="KW-0472">Membrane</keyword>
<feature type="domain" description="Phosphatidic acid phosphatase type 2/haloperoxidase" evidence="8">
    <location>
        <begin position="94"/>
        <end position="241"/>
    </location>
</feature>
<organism evidence="11">
    <name type="scientific">Soboliphyme baturini</name>
    <dbReference type="NCBI Taxonomy" id="241478"/>
    <lineage>
        <taxon>Eukaryota</taxon>
        <taxon>Metazoa</taxon>
        <taxon>Ecdysozoa</taxon>
        <taxon>Nematoda</taxon>
        <taxon>Enoplea</taxon>
        <taxon>Dorylaimia</taxon>
        <taxon>Dioctophymatida</taxon>
        <taxon>Dioctophymatoidea</taxon>
        <taxon>Soboliphymatidae</taxon>
        <taxon>Soboliphyme</taxon>
    </lineage>
</organism>
<evidence type="ECO:0000256" key="7">
    <source>
        <dbReference type="SAM" id="Phobius"/>
    </source>
</evidence>
<dbReference type="InterPro" id="IPR043216">
    <property type="entry name" value="PAP-like"/>
</dbReference>
<protein>
    <submittedName>
        <fullName evidence="11">AcidPPc domain-containing protein</fullName>
    </submittedName>
</protein>
<dbReference type="InterPro" id="IPR036938">
    <property type="entry name" value="PAP2/HPO_sf"/>
</dbReference>
<keyword evidence="3 7" id="KW-0812">Transmembrane</keyword>
<dbReference type="GO" id="GO:0008195">
    <property type="term" value="F:phosphatidate phosphatase activity"/>
    <property type="evidence" value="ECO:0007669"/>
    <property type="project" value="TreeGrafter"/>
</dbReference>
<proteinExistence type="inferred from homology"/>
<comment type="similarity">
    <text evidence="2">Belongs to the PA-phosphatase related phosphoesterase family.</text>
</comment>
<dbReference type="InterPro" id="IPR000326">
    <property type="entry name" value="PAP2/HPO"/>
</dbReference>
<sequence length="350" mass="40454">MSFALGGKTVFPYNQRVFWCRDESLLKPNLRPHNFIVYVSYDVLYCVSFIVPAFVILIGELMFWLFSTKPRKTVLANCRECKVHLFVRRLLRFISVFMFGMLIVFIFTQTIKLMTGFQRPYFLTLCQPNFNSFCQAPYEVAPYPSPYAACLNQDENELRVASLSFPSLHAALSSFAAIFTSCYIHYMVSLRGAPLLRPFLIFGFLGMCMIASFAPVQGYKNHWVDVWFGWLLGGITAIYLCHNVLCFQELYSLVEVEETMVPQERISPFFSWFRLPRVHAKEPAYSVYGEDTIQQLPTSDSGTQLRNRTESRPRDNQRTYEVTTTTESFQRTIVPPQSGISNLNNLNLNY</sequence>
<dbReference type="GO" id="GO:0005886">
    <property type="term" value="C:plasma membrane"/>
    <property type="evidence" value="ECO:0007669"/>
    <property type="project" value="TreeGrafter"/>
</dbReference>
<dbReference type="GO" id="GO:0046839">
    <property type="term" value="P:phospholipid dephosphorylation"/>
    <property type="evidence" value="ECO:0007669"/>
    <property type="project" value="TreeGrafter"/>
</dbReference>
<dbReference type="OrthoDB" id="8907274at2759"/>
<feature type="transmembrane region" description="Helical" evidence="7">
    <location>
        <begin position="168"/>
        <end position="188"/>
    </location>
</feature>
<dbReference type="Pfam" id="PF01569">
    <property type="entry name" value="PAP2"/>
    <property type="match status" value="1"/>
</dbReference>
<keyword evidence="10" id="KW-1185">Reference proteome</keyword>
<dbReference type="EMBL" id="UZAM01006882">
    <property type="protein sequence ID" value="VDO94854.1"/>
    <property type="molecule type" value="Genomic_DNA"/>
</dbReference>
<reference evidence="9 10" key="2">
    <citation type="submission" date="2018-11" db="EMBL/GenBank/DDBJ databases">
        <authorList>
            <consortium name="Pathogen Informatics"/>
        </authorList>
    </citation>
    <scope>NUCLEOTIDE SEQUENCE [LARGE SCALE GENOMIC DNA]</scope>
</reference>
<dbReference type="WBParaSite" id="SBAD_0000166901-mRNA-1">
    <property type="protein sequence ID" value="SBAD_0000166901-mRNA-1"/>
    <property type="gene ID" value="SBAD_0000166901"/>
</dbReference>
<dbReference type="CDD" id="cd03384">
    <property type="entry name" value="PAP2_wunen"/>
    <property type="match status" value="1"/>
</dbReference>
<evidence type="ECO:0000256" key="1">
    <source>
        <dbReference type="ARBA" id="ARBA00004141"/>
    </source>
</evidence>
<dbReference type="GO" id="GO:0006644">
    <property type="term" value="P:phospholipid metabolic process"/>
    <property type="evidence" value="ECO:0007669"/>
    <property type="project" value="InterPro"/>
</dbReference>
<dbReference type="SUPFAM" id="SSF48317">
    <property type="entry name" value="Acid phosphatase/Vanadium-dependent haloperoxidase"/>
    <property type="match status" value="1"/>
</dbReference>
<feature type="transmembrane region" description="Helical" evidence="7">
    <location>
        <begin position="226"/>
        <end position="245"/>
    </location>
</feature>
<evidence type="ECO:0000256" key="5">
    <source>
        <dbReference type="ARBA" id="ARBA00023136"/>
    </source>
</evidence>
<evidence type="ECO:0000313" key="10">
    <source>
        <dbReference type="Proteomes" id="UP000270296"/>
    </source>
</evidence>
<keyword evidence="4 7" id="KW-1133">Transmembrane helix</keyword>
<dbReference type="SMART" id="SM00014">
    <property type="entry name" value="acidPPc"/>
    <property type="match status" value="1"/>
</dbReference>
<feature type="transmembrane region" description="Helical" evidence="7">
    <location>
        <begin position="35"/>
        <end position="66"/>
    </location>
</feature>
<feature type="transmembrane region" description="Helical" evidence="7">
    <location>
        <begin position="195"/>
        <end position="214"/>
    </location>
</feature>
<evidence type="ECO:0000256" key="6">
    <source>
        <dbReference type="SAM" id="MobiDB-lite"/>
    </source>
</evidence>
<comment type="subcellular location">
    <subcellularLocation>
        <location evidence="1">Membrane</location>
        <topology evidence="1">Multi-pass membrane protein</topology>
    </subcellularLocation>
</comment>
<feature type="transmembrane region" description="Helical" evidence="7">
    <location>
        <begin position="90"/>
        <end position="111"/>
    </location>
</feature>
<dbReference type="PANTHER" id="PTHR10165">
    <property type="entry name" value="LIPID PHOSPHATE PHOSPHATASE"/>
    <property type="match status" value="1"/>
</dbReference>
<feature type="compositionally biased region" description="Basic and acidic residues" evidence="6">
    <location>
        <begin position="307"/>
        <end position="318"/>
    </location>
</feature>
<evidence type="ECO:0000313" key="9">
    <source>
        <dbReference type="EMBL" id="VDO94854.1"/>
    </source>
</evidence>
<name>A0A183IDA4_9BILA</name>
<dbReference type="Proteomes" id="UP000270296">
    <property type="component" value="Unassembled WGS sequence"/>
</dbReference>
<dbReference type="Gene3D" id="1.20.144.10">
    <property type="entry name" value="Phosphatidic acid phosphatase type 2/haloperoxidase"/>
    <property type="match status" value="1"/>
</dbReference>
<evidence type="ECO:0000256" key="3">
    <source>
        <dbReference type="ARBA" id="ARBA00022692"/>
    </source>
</evidence>
<accession>A0A183IDA4</accession>
<evidence type="ECO:0000259" key="8">
    <source>
        <dbReference type="SMART" id="SM00014"/>
    </source>
</evidence>
<evidence type="ECO:0000313" key="11">
    <source>
        <dbReference type="WBParaSite" id="SBAD_0000166901-mRNA-1"/>
    </source>
</evidence>
<gene>
    <name evidence="9" type="ORF">SBAD_LOCUS1598</name>
</gene>
<evidence type="ECO:0000256" key="4">
    <source>
        <dbReference type="ARBA" id="ARBA00022989"/>
    </source>
</evidence>
<feature type="region of interest" description="Disordered" evidence="6">
    <location>
        <begin position="298"/>
        <end position="325"/>
    </location>
</feature>